<comment type="caution">
    <text evidence="1">The sequence shown here is derived from an EMBL/GenBank/DDBJ whole genome shotgun (WGS) entry which is preliminary data.</text>
</comment>
<dbReference type="EMBL" id="JWZT01005286">
    <property type="protein sequence ID" value="KII61670.1"/>
    <property type="molecule type" value="Genomic_DNA"/>
</dbReference>
<evidence type="ECO:0000313" key="1">
    <source>
        <dbReference type="EMBL" id="KII61670.1"/>
    </source>
</evidence>
<organism evidence="1 2">
    <name type="scientific">Thelohanellus kitauei</name>
    <name type="common">Myxosporean</name>
    <dbReference type="NCBI Taxonomy" id="669202"/>
    <lineage>
        <taxon>Eukaryota</taxon>
        <taxon>Metazoa</taxon>
        <taxon>Cnidaria</taxon>
        <taxon>Myxozoa</taxon>
        <taxon>Myxosporea</taxon>
        <taxon>Bivalvulida</taxon>
        <taxon>Platysporina</taxon>
        <taxon>Myxobolidae</taxon>
        <taxon>Thelohanellus</taxon>
    </lineage>
</organism>
<name>A0A0C2M3T0_THEKT</name>
<proteinExistence type="predicted"/>
<evidence type="ECO:0000313" key="2">
    <source>
        <dbReference type="Proteomes" id="UP000031668"/>
    </source>
</evidence>
<dbReference type="AlphaFoldDB" id="A0A0C2M3T0"/>
<sequence>MQKVERVLVYLQGTDPRVNSSDKGKPLQLHQETEAIIHIENEVMSQLTLVESSQVVCHISIKAKFMYLLVKGKHGDASVFAGIIIKHSSYLFNKSFHLLPTAQTNDLFDMQNYEISL</sequence>
<accession>A0A0C2M3T0</accession>
<reference evidence="1 2" key="1">
    <citation type="journal article" date="2014" name="Genome Biol. Evol.">
        <title>The genome of the myxosporean Thelohanellus kitauei shows adaptations to nutrient acquisition within its fish host.</title>
        <authorList>
            <person name="Yang Y."/>
            <person name="Xiong J."/>
            <person name="Zhou Z."/>
            <person name="Huo F."/>
            <person name="Miao W."/>
            <person name="Ran C."/>
            <person name="Liu Y."/>
            <person name="Zhang J."/>
            <person name="Feng J."/>
            <person name="Wang M."/>
            <person name="Wang M."/>
            <person name="Wang L."/>
            <person name="Yao B."/>
        </authorList>
    </citation>
    <scope>NUCLEOTIDE SEQUENCE [LARGE SCALE GENOMIC DNA]</scope>
    <source>
        <strain evidence="1">Wuqing</strain>
    </source>
</reference>
<gene>
    <name evidence="1" type="ORF">RF11_14104</name>
</gene>
<protein>
    <submittedName>
        <fullName evidence="1">Uncharacterized protein</fullName>
    </submittedName>
</protein>
<keyword evidence="2" id="KW-1185">Reference proteome</keyword>
<dbReference type="Proteomes" id="UP000031668">
    <property type="component" value="Unassembled WGS sequence"/>
</dbReference>